<accession>A0A0W8E2X6</accession>
<dbReference type="AlphaFoldDB" id="A0A0W8E2X6"/>
<dbReference type="InterPro" id="IPR015890">
    <property type="entry name" value="Chorismate_C"/>
</dbReference>
<dbReference type="InterPro" id="IPR006805">
    <property type="entry name" value="Anth_synth_I_N"/>
</dbReference>
<dbReference type="InterPro" id="IPR019999">
    <property type="entry name" value="Anth_synth_I-like"/>
</dbReference>
<name>A0A0W8E2X6_9ZZZZ</name>
<dbReference type="GO" id="GO:0004049">
    <property type="term" value="F:anthranilate synthase activity"/>
    <property type="evidence" value="ECO:0007669"/>
    <property type="project" value="UniProtKB-EC"/>
</dbReference>
<dbReference type="EMBL" id="LNQE01001896">
    <property type="protein sequence ID" value="KUG03015.1"/>
    <property type="molecule type" value="Genomic_DNA"/>
</dbReference>
<dbReference type="Pfam" id="PF04715">
    <property type="entry name" value="Anth_synt_I_N"/>
    <property type="match status" value="1"/>
</dbReference>
<dbReference type="Pfam" id="PF00425">
    <property type="entry name" value="Chorismate_bind"/>
    <property type="match status" value="1"/>
</dbReference>
<dbReference type="PANTHER" id="PTHR11236:SF9">
    <property type="entry name" value="ANTHRANILATE SYNTHASE COMPONENT 1"/>
    <property type="match status" value="1"/>
</dbReference>
<dbReference type="SUPFAM" id="SSF56322">
    <property type="entry name" value="ADC synthase"/>
    <property type="match status" value="1"/>
</dbReference>
<organism evidence="3">
    <name type="scientific">hydrocarbon metagenome</name>
    <dbReference type="NCBI Taxonomy" id="938273"/>
    <lineage>
        <taxon>unclassified sequences</taxon>
        <taxon>metagenomes</taxon>
        <taxon>ecological metagenomes</taxon>
    </lineage>
</organism>
<dbReference type="InterPro" id="IPR005801">
    <property type="entry name" value="ADC_synthase"/>
</dbReference>
<feature type="domain" description="Anthranilate synthase component I N-terminal" evidence="2">
    <location>
        <begin position="58"/>
        <end position="168"/>
    </location>
</feature>
<evidence type="ECO:0000259" key="2">
    <source>
        <dbReference type="Pfam" id="PF04715"/>
    </source>
</evidence>
<evidence type="ECO:0000313" key="3">
    <source>
        <dbReference type="EMBL" id="KUG03015.1"/>
    </source>
</evidence>
<reference evidence="3" key="1">
    <citation type="journal article" date="2015" name="Proc. Natl. Acad. Sci. U.S.A.">
        <title>Networks of energetic and metabolic interactions define dynamics in microbial communities.</title>
        <authorList>
            <person name="Embree M."/>
            <person name="Liu J.K."/>
            <person name="Al-Bassam M.M."/>
            <person name="Zengler K."/>
        </authorList>
    </citation>
    <scope>NUCLEOTIDE SEQUENCE</scope>
</reference>
<dbReference type="Gene3D" id="3.60.120.10">
    <property type="entry name" value="Anthranilate synthase"/>
    <property type="match status" value="1"/>
</dbReference>
<dbReference type="PRINTS" id="PR00095">
    <property type="entry name" value="ANTSNTHASEI"/>
</dbReference>
<dbReference type="GO" id="GO:0000162">
    <property type="term" value="P:L-tryptophan biosynthetic process"/>
    <property type="evidence" value="ECO:0007669"/>
    <property type="project" value="TreeGrafter"/>
</dbReference>
<dbReference type="EC" id="4.1.3.27" evidence="3"/>
<comment type="caution">
    <text evidence="3">The sequence shown here is derived from an EMBL/GenBank/DDBJ whole genome shotgun (WGS) entry which is preliminary data.</text>
</comment>
<protein>
    <submittedName>
        <fullName evidence="3">Anthranilate synthase, aminase component</fullName>
        <ecNumber evidence="3">4.1.3.27</ecNumber>
    </submittedName>
</protein>
<dbReference type="PANTHER" id="PTHR11236">
    <property type="entry name" value="AMINOBENZOATE/ANTHRANILATE SYNTHASE"/>
    <property type="match status" value="1"/>
</dbReference>
<gene>
    <name evidence="3" type="ORF">ASZ90_019558</name>
</gene>
<sequence length="500" mass="56104">MSRYEQNAGTFERAGFYLPFSGAQVFPEPETFIAMGKIYDYVPMYARIKLDHFDMVKYFDCRNTGELCCLLESLTGSDNGRYSILACNPLHEAFSGLNDPQGVSLMHNFISSLRTPRPGFPFFTGGLIGYWSYEAGLFYQGLEVDPGPGAEQFFFMPGEILVYDRHTSVLSVFVWLAGAEADETSYERASLRMDDILIEASEHVNHKTMQQGAGYDMNALGIDEEYQVNIDRDGYCHMVIQAKEYIRQGDIFQVVLSRRWVKESTANPWQVYIKLRDLNPSPYMFYLQLPDSVLMGASPEMQVKVHGGRLKNRPIAGTRKVTGIEERDKVLLEELLQDEKERAEHLMLVDLSRNDVGSVCKAGSVHLNEFMQPEKYSHVMHLVSTVEGQLKENISPLEAFQACFPAGTLSGAPKRKAMEIIQTLEQDPRGPYGGAVGYLSFDGSLESCITIRAILYKTGKYYLQSGAGIVADSDPEQEHKETLNKARALMLAVKGAEAVK</sequence>
<feature type="domain" description="Chorismate-utilising enzyme C-terminal" evidence="1">
    <location>
        <begin position="232"/>
        <end position="485"/>
    </location>
</feature>
<keyword evidence="3" id="KW-0456">Lyase</keyword>
<proteinExistence type="predicted"/>
<evidence type="ECO:0000259" key="1">
    <source>
        <dbReference type="Pfam" id="PF00425"/>
    </source>
</evidence>